<feature type="transmembrane region" description="Helical" evidence="1">
    <location>
        <begin position="73"/>
        <end position="92"/>
    </location>
</feature>
<dbReference type="PANTHER" id="PTHR36844">
    <property type="entry name" value="PROTEASE PRSW"/>
    <property type="match status" value="1"/>
</dbReference>
<feature type="transmembrane region" description="Helical" evidence="1">
    <location>
        <begin position="252"/>
        <end position="272"/>
    </location>
</feature>
<feature type="transmembrane region" description="Helical" evidence="1">
    <location>
        <begin position="223"/>
        <end position="240"/>
    </location>
</feature>
<protein>
    <submittedName>
        <fullName evidence="2">PrsW family intramembrane metalloprotease</fullName>
    </submittedName>
</protein>
<feature type="transmembrane region" description="Helical" evidence="1">
    <location>
        <begin position="42"/>
        <end position="61"/>
    </location>
</feature>
<keyword evidence="1" id="KW-0812">Transmembrane</keyword>
<dbReference type="EMBL" id="JAERRJ010000011">
    <property type="protein sequence ID" value="MBL1078250.1"/>
    <property type="molecule type" value="Genomic_DNA"/>
</dbReference>
<sequence>MTGFRGGSLLFWVYWLLLIGGGIALLAQLASTLSLTLPDVLVGMPVTLLTLVVYGGLLIYLDRLRARTTIRTPLVLGFLWGALAGPGIAIFANDDNMRAIQNLAGDAFATNWAAPISASIVEEGIKGLGVFTVAWLARPLLTRAMHGLLLGGCTGLGFQVVEDITYNANAPLSSAQGGPGSTIVTALLRFAVGVTSHWMFTALAGIGIVLALARRDWSAGRRFAVFAACYLLGAAMHFAWDSPTPQGAEWFGMGGKMIIYIAVFLAVYLRVLRSERGWFLEQAKVVAAQGVAPIEELNTLVTRRSRRRARTALIHQGGPPKRWITQRQRQLTEVVQRSGGYGRSGQVPGQLYGFGQQVGG</sequence>
<proteinExistence type="predicted"/>
<accession>A0ABS1MDU0</accession>
<dbReference type="Pfam" id="PF13367">
    <property type="entry name" value="PrsW-protease"/>
    <property type="match status" value="1"/>
</dbReference>
<name>A0ABS1MDU0_9NOCA</name>
<keyword evidence="1" id="KW-0472">Membrane</keyword>
<evidence type="ECO:0000313" key="3">
    <source>
        <dbReference type="Proteomes" id="UP000602198"/>
    </source>
</evidence>
<organism evidence="2 3">
    <name type="scientific">Nocardia acididurans</name>
    <dbReference type="NCBI Taxonomy" id="2802282"/>
    <lineage>
        <taxon>Bacteria</taxon>
        <taxon>Bacillati</taxon>
        <taxon>Actinomycetota</taxon>
        <taxon>Actinomycetes</taxon>
        <taxon>Mycobacteriales</taxon>
        <taxon>Nocardiaceae</taxon>
        <taxon>Nocardia</taxon>
    </lineage>
</organism>
<feature type="transmembrane region" description="Helical" evidence="1">
    <location>
        <begin position="12"/>
        <end position="30"/>
    </location>
</feature>
<comment type="caution">
    <text evidence="2">The sequence shown here is derived from an EMBL/GenBank/DDBJ whole genome shotgun (WGS) entry which is preliminary data.</text>
</comment>
<keyword evidence="3" id="KW-1185">Reference proteome</keyword>
<reference evidence="2 3" key="1">
    <citation type="submission" date="2021-01" db="EMBL/GenBank/DDBJ databases">
        <title>WGS of actinomycetes isolated from Thailand.</title>
        <authorList>
            <person name="Thawai C."/>
        </authorList>
    </citation>
    <scope>NUCLEOTIDE SEQUENCE [LARGE SCALE GENOMIC DNA]</scope>
    <source>
        <strain evidence="2 3">LPG 2</strain>
    </source>
</reference>
<evidence type="ECO:0000256" key="1">
    <source>
        <dbReference type="SAM" id="Phobius"/>
    </source>
</evidence>
<dbReference type="RefSeq" id="WP_201953218.1">
    <property type="nucleotide sequence ID" value="NZ_JAERRJ010000011.1"/>
</dbReference>
<dbReference type="GO" id="GO:0008237">
    <property type="term" value="F:metallopeptidase activity"/>
    <property type="evidence" value="ECO:0007669"/>
    <property type="project" value="UniProtKB-KW"/>
</dbReference>
<dbReference type="InterPro" id="IPR026898">
    <property type="entry name" value="PrsW"/>
</dbReference>
<keyword evidence="2" id="KW-0378">Hydrolase</keyword>
<keyword evidence="1" id="KW-1133">Transmembrane helix</keyword>
<dbReference type="PANTHER" id="PTHR36844:SF1">
    <property type="entry name" value="PROTEASE PRSW"/>
    <property type="match status" value="1"/>
</dbReference>
<evidence type="ECO:0000313" key="2">
    <source>
        <dbReference type="EMBL" id="MBL1078250.1"/>
    </source>
</evidence>
<keyword evidence="2" id="KW-0645">Protease</keyword>
<dbReference type="Proteomes" id="UP000602198">
    <property type="component" value="Unassembled WGS sequence"/>
</dbReference>
<keyword evidence="2" id="KW-0482">Metalloprotease</keyword>
<feature type="transmembrane region" description="Helical" evidence="1">
    <location>
        <begin position="186"/>
        <end position="211"/>
    </location>
</feature>
<gene>
    <name evidence="2" type="ORF">JK358_27960</name>
</gene>